<reference evidence="1" key="1">
    <citation type="submission" date="2022-10" db="EMBL/GenBank/DDBJ databases">
        <authorList>
            <person name="Hyden B.L."/>
            <person name="Feng K."/>
            <person name="Yates T."/>
            <person name="Jawdy S."/>
            <person name="Smart L.B."/>
            <person name="Muchero W."/>
        </authorList>
    </citation>
    <scope>NUCLEOTIDE SEQUENCE</scope>
    <source>
        <tissue evidence="1">Shoot tip</tissue>
    </source>
</reference>
<keyword evidence="2" id="KW-1185">Reference proteome</keyword>
<organism evidence="1 2">
    <name type="scientific">Salix suchowensis</name>
    <dbReference type="NCBI Taxonomy" id="1278906"/>
    <lineage>
        <taxon>Eukaryota</taxon>
        <taxon>Viridiplantae</taxon>
        <taxon>Streptophyta</taxon>
        <taxon>Embryophyta</taxon>
        <taxon>Tracheophyta</taxon>
        <taxon>Spermatophyta</taxon>
        <taxon>Magnoliopsida</taxon>
        <taxon>eudicotyledons</taxon>
        <taxon>Gunneridae</taxon>
        <taxon>Pentapetalae</taxon>
        <taxon>rosids</taxon>
        <taxon>fabids</taxon>
        <taxon>Malpighiales</taxon>
        <taxon>Salicaceae</taxon>
        <taxon>Saliceae</taxon>
        <taxon>Salix</taxon>
    </lineage>
</organism>
<protein>
    <submittedName>
        <fullName evidence="1">Uncharacterized protein</fullName>
    </submittedName>
</protein>
<evidence type="ECO:0000313" key="1">
    <source>
        <dbReference type="EMBL" id="KAJ6332814.1"/>
    </source>
</evidence>
<dbReference type="Proteomes" id="UP001141253">
    <property type="component" value="Chromosome 11"/>
</dbReference>
<evidence type="ECO:0000313" key="2">
    <source>
        <dbReference type="Proteomes" id="UP001141253"/>
    </source>
</evidence>
<accession>A0ABQ9ACZ1</accession>
<sequence>MFYSVKIRKKIYMTCKLRMKLQFLSSLSLIFNIFGRSFLSSARMLPNCVYVVLVCAQ</sequence>
<proteinExistence type="predicted"/>
<reference evidence="1" key="2">
    <citation type="journal article" date="2023" name="Int. J. Mol. Sci.">
        <title>De Novo Assembly and Annotation of 11 Diverse Shrub Willow (Salix) Genomes Reveals Novel Gene Organization in Sex-Linked Regions.</title>
        <authorList>
            <person name="Hyden B."/>
            <person name="Feng K."/>
            <person name="Yates T.B."/>
            <person name="Jawdy S."/>
            <person name="Cereghino C."/>
            <person name="Smart L.B."/>
            <person name="Muchero W."/>
        </authorList>
    </citation>
    <scope>NUCLEOTIDE SEQUENCE</scope>
    <source>
        <tissue evidence="1">Shoot tip</tissue>
    </source>
</reference>
<gene>
    <name evidence="1" type="ORF">OIU77_008796</name>
</gene>
<name>A0ABQ9ACZ1_9ROSI</name>
<dbReference type="EMBL" id="JAPFFI010000021">
    <property type="protein sequence ID" value="KAJ6332814.1"/>
    <property type="molecule type" value="Genomic_DNA"/>
</dbReference>
<comment type="caution">
    <text evidence="1">The sequence shown here is derived from an EMBL/GenBank/DDBJ whole genome shotgun (WGS) entry which is preliminary data.</text>
</comment>